<keyword evidence="3" id="KW-0963">Cytoplasm</keyword>
<dbReference type="HOGENOM" id="CLU_022398_5_1_7"/>
<comment type="subcellular location">
    <subcellularLocation>
        <location evidence="1">Cytoplasm</location>
    </subcellularLocation>
</comment>
<dbReference type="InterPro" id="IPR003593">
    <property type="entry name" value="AAA+_ATPase"/>
</dbReference>
<dbReference type="Pfam" id="PF00006">
    <property type="entry name" value="ATP-synt_ab"/>
    <property type="match status" value="1"/>
</dbReference>
<dbReference type="PANTHER" id="PTHR15184">
    <property type="entry name" value="ATP SYNTHASE"/>
    <property type="match status" value="1"/>
</dbReference>
<dbReference type="OrthoDB" id="9801639at2"/>
<evidence type="ECO:0000256" key="4">
    <source>
        <dbReference type="ARBA" id="ARBA00022741"/>
    </source>
</evidence>
<sequence length="441" mass="47096">MPLLDVAGATALLAQMRPARTFGKVSKVVGLIAEGRGIRSPVGSVCHLLSDDGQNVREVPAEVVGFRDGACLFMPYGDLRGIAPGTLIRNTSTPPLFPVGRRYLGRVVDAFGTPIDGGEPIFPARFNPIFADAPMPMDRPRISEPMDVGVRAINGLLTLGKGQRVGIMAGSGVGKSTLMGMIARNTKADVNVIGLVGERGRELREFIEKDLGPEGMARSVVVVATSDQSPLIRMRAAYAATAMAEFFRDQGNDVILMMDSVTRFAMAGREVGLAAGEPPTTRGYTPSVFAQLPKLLERAGRNGNGSITGIYTVLVDGDDFNEPIADAVRSILDGHIVLTRDLADQGHFPAIDVLKSISRLRSDVTPKDALAAGRDLIRLLATYRRVEDMVNIGAYARGANPEIDRAIDMIGPINGYLRQEVAESQSLEESFAAVKALVGAK</sequence>
<dbReference type="NCBIfam" id="TIGR01026">
    <property type="entry name" value="fliI_yscN"/>
    <property type="match status" value="1"/>
</dbReference>
<dbReference type="PANTHER" id="PTHR15184:SF9">
    <property type="entry name" value="SPI-1 TYPE 3 SECRETION SYSTEM ATPASE"/>
    <property type="match status" value="1"/>
</dbReference>
<organism evidence="10">
    <name type="scientific">Desulfovibrio sp. U5L</name>
    <dbReference type="NCBI Taxonomy" id="596152"/>
    <lineage>
        <taxon>Bacteria</taxon>
        <taxon>Pseudomonadati</taxon>
        <taxon>Thermodesulfobacteriota</taxon>
        <taxon>Desulfovibrionia</taxon>
        <taxon>Desulfovibrionales</taxon>
        <taxon>Desulfovibrionaceae</taxon>
        <taxon>Desulfovibrio</taxon>
    </lineage>
</organism>
<dbReference type="eggNOG" id="COG1157">
    <property type="taxonomic scope" value="Bacteria"/>
</dbReference>
<dbReference type="AlphaFoldDB" id="I2PXM4"/>
<dbReference type="InterPro" id="IPR027417">
    <property type="entry name" value="P-loop_NTPase"/>
</dbReference>
<dbReference type="InterPro" id="IPR040627">
    <property type="entry name" value="T3SS_ATPase_C"/>
</dbReference>
<dbReference type="InterPro" id="IPR005714">
    <property type="entry name" value="ATPase_T3SS_FliI/YscN"/>
</dbReference>
<comment type="catalytic activity">
    <reaction evidence="8">
        <text>ATP + H2O + cellular proteinSide 1 = ADP + phosphate + cellular proteinSide 2.</text>
        <dbReference type="EC" id="7.4.2.8"/>
    </reaction>
</comment>
<dbReference type="InterPro" id="IPR050053">
    <property type="entry name" value="ATPase_alpha/beta_chains"/>
</dbReference>
<dbReference type="Pfam" id="PF18269">
    <property type="entry name" value="T3SS_ATPase_C"/>
    <property type="match status" value="1"/>
</dbReference>
<keyword evidence="4" id="KW-0547">Nucleotide-binding</keyword>
<dbReference type="GO" id="GO:0005524">
    <property type="term" value="F:ATP binding"/>
    <property type="evidence" value="ECO:0007669"/>
    <property type="project" value="UniProtKB-KW"/>
</dbReference>
<dbReference type="PROSITE" id="PS00152">
    <property type="entry name" value="ATPASE_ALPHA_BETA"/>
    <property type="match status" value="1"/>
</dbReference>
<evidence type="ECO:0000313" key="10">
    <source>
        <dbReference type="EMBL" id="EIG52280.1"/>
    </source>
</evidence>
<dbReference type="SUPFAM" id="SSF52540">
    <property type="entry name" value="P-loop containing nucleoside triphosphate hydrolases"/>
    <property type="match status" value="1"/>
</dbReference>
<name>I2PXM4_9BACT</name>
<dbReference type="GO" id="GO:0008564">
    <property type="term" value="F:protein-exporting ATPase activity"/>
    <property type="evidence" value="ECO:0007669"/>
    <property type="project" value="UniProtKB-EC"/>
</dbReference>
<evidence type="ECO:0000256" key="8">
    <source>
        <dbReference type="ARBA" id="ARBA00034006"/>
    </source>
</evidence>
<dbReference type="InterPro" id="IPR000194">
    <property type="entry name" value="ATPase_F1/V1/A1_a/bsu_nucl-bd"/>
</dbReference>
<evidence type="ECO:0000256" key="1">
    <source>
        <dbReference type="ARBA" id="ARBA00004496"/>
    </source>
</evidence>
<dbReference type="EMBL" id="JH600068">
    <property type="protein sequence ID" value="EIG52280.1"/>
    <property type="molecule type" value="Genomic_DNA"/>
</dbReference>
<dbReference type="InterPro" id="IPR020003">
    <property type="entry name" value="ATPase_a/bsu_AS"/>
</dbReference>
<keyword evidence="7" id="KW-1278">Translocase</keyword>
<dbReference type="Gene3D" id="3.40.50.12240">
    <property type="match status" value="1"/>
</dbReference>
<dbReference type="GO" id="GO:0016887">
    <property type="term" value="F:ATP hydrolysis activity"/>
    <property type="evidence" value="ECO:0007669"/>
    <property type="project" value="InterPro"/>
</dbReference>
<accession>I2PXM4</accession>
<protein>
    <submittedName>
        <fullName evidence="10">ATPase FliI/YscN family</fullName>
    </submittedName>
</protein>
<feature type="domain" description="AAA+ ATPase" evidence="9">
    <location>
        <begin position="161"/>
        <end position="342"/>
    </location>
</feature>
<keyword evidence="5" id="KW-0067">ATP-binding</keyword>
<keyword evidence="2" id="KW-0813">Transport</keyword>
<dbReference type="GO" id="GO:0030257">
    <property type="term" value="C:type III protein secretion system complex"/>
    <property type="evidence" value="ECO:0007669"/>
    <property type="project" value="InterPro"/>
</dbReference>
<dbReference type="CDD" id="cd01136">
    <property type="entry name" value="ATPase_flagellum-secretory_path_III"/>
    <property type="match status" value="1"/>
</dbReference>
<reference evidence="10" key="1">
    <citation type="submission" date="2011-11" db="EMBL/GenBank/DDBJ databases">
        <title>Improved High-Quality Draft sequence of Desulfovibrio sp. U5L.</title>
        <authorList>
            <consortium name="US DOE Joint Genome Institute"/>
            <person name="Lucas S."/>
            <person name="Han J."/>
            <person name="Lapidus A."/>
            <person name="Cheng J.-F."/>
            <person name="Goodwin L."/>
            <person name="Pitluck S."/>
            <person name="Peters L."/>
            <person name="Ovchinnikova G."/>
            <person name="Held B."/>
            <person name="Detter J.C."/>
            <person name="Han C."/>
            <person name="Tapia R."/>
            <person name="Land M."/>
            <person name="Hauser L."/>
            <person name="Kyrpides N."/>
            <person name="Ivanova N."/>
            <person name="Pagani I."/>
            <person name="Gabster J."/>
            <person name="Walker C."/>
            <person name="Stolyar S."/>
            <person name="Stahl D."/>
            <person name="Arkin A."/>
            <person name="Dehal P."/>
            <person name="Hazen T."/>
            <person name="Woyke T."/>
        </authorList>
    </citation>
    <scope>NUCLEOTIDE SEQUENCE [LARGE SCALE GENOMIC DNA]</scope>
    <source>
        <strain evidence="10">U5L</strain>
    </source>
</reference>
<dbReference type="STRING" id="596152.DesU5LDRAFT_0575"/>
<gene>
    <name evidence="10" type="ORF">DesU5LDRAFT_0575</name>
</gene>
<evidence type="ECO:0000256" key="2">
    <source>
        <dbReference type="ARBA" id="ARBA00022448"/>
    </source>
</evidence>
<evidence type="ECO:0000256" key="6">
    <source>
        <dbReference type="ARBA" id="ARBA00022927"/>
    </source>
</evidence>
<evidence type="ECO:0000256" key="3">
    <source>
        <dbReference type="ARBA" id="ARBA00022490"/>
    </source>
</evidence>
<proteinExistence type="predicted"/>
<evidence type="ECO:0000256" key="7">
    <source>
        <dbReference type="ARBA" id="ARBA00022967"/>
    </source>
</evidence>
<dbReference type="GO" id="GO:0005737">
    <property type="term" value="C:cytoplasm"/>
    <property type="evidence" value="ECO:0007669"/>
    <property type="project" value="UniProtKB-SubCell"/>
</dbReference>
<dbReference type="GO" id="GO:0030254">
    <property type="term" value="P:protein secretion by the type III secretion system"/>
    <property type="evidence" value="ECO:0007669"/>
    <property type="project" value="InterPro"/>
</dbReference>
<dbReference type="SMART" id="SM00382">
    <property type="entry name" value="AAA"/>
    <property type="match status" value="1"/>
</dbReference>
<evidence type="ECO:0000259" key="9">
    <source>
        <dbReference type="SMART" id="SM00382"/>
    </source>
</evidence>
<keyword evidence="6" id="KW-0653">Protein transport</keyword>
<dbReference type="FunFam" id="3.40.50.12240:FF:000002">
    <property type="entry name" value="Flagellum-specific ATP synthase FliI"/>
    <property type="match status" value="1"/>
</dbReference>
<evidence type="ECO:0000256" key="5">
    <source>
        <dbReference type="ARBA" id="ARBA00022840"/>
    </source>
</evidence>
<dbReference type="GO" id="GO:0046933">
    <property type="term" value="F:proton-transporting ATP synthase activity, rotational mechanism"/>
    <property type="evidence" value="ECO:0007669"/>
    <property type="project" value="TreeGrafter"/>
</dbReference>